<comment type="subcellular location">
    <subcellularLocation>
        <location evidence="1">Cell membrane</location>
        <topology evidence="1">Multi-pass membrane protein</topology>
    </subcellularLocation>
</comment>
<evidence type="ECO:0000259" key="11">
    <source>
        <dbReference type="PROSITE" id="PS50929"/>
    </source>
</evidence>
<dbReference type="Pfam" id="PF00005">
    <property type="entry name" value="ABC_tran"/>
    <property type="match status" value="1"/>
</dbReference>
<evidence type="ECO:0000256" key="2">
    <source>
        <dbReference type="ARBA" id="ARBA00022448"/>
    </source>
</evidence>
<dbReference type="PROSITE" id="PS50929">
    <property type="entry name" value="ABC_TM1F"/>
    <property type="match status" value="1"/>
</dbReference>
<dbReference type="InterPro" id="IPR011527">
    <property type="entry name" value="ABC1_TM_dom"/>
</dbReference>
<dbReference type="RefSeq" id="WP_099839139.1">
    <property type="nucleotide sequence ID" value="NZ_PEIK01000005.1"/>
</dbReference>
<accession>A0A2G7HHK4</accession>
<dbReference type="SUPFAM" id="SSF52540">
    <property type="entry name" value="P-loop containing nucleoside triphosphate hydrolases"/>
    <property type="match status" value="1"/>
</dbReference>
<keyword evidence="3" id="KW-1003">Cell membrane</keyword>
<keyword evidence="5" id="KW-0547">Nucleotide-binding</keyword>
<gene>
    <name evidence="12" type="ORF">CS538_08225</name>
</gene>
<protein>
    <submittedName>
        <fullName evidence="12">Multidrug transporter</fullName>
    </submittedName>
</protein>
<dbReference type="CDD" id="cd07346">
    <property type="entry name" value="ABC_6TM_exporters"/>
    <property type="match status" value="1"/>
</dbReference>
<dbReference type="GO" id="GO:0005524">
    <property type="term" value="F:ATP binding"/>
    <property type="evidence" value="ECO:0007669"/>
    <property type="project" value="UniProtKB-KW"/>
</dbReference>
<dbReference type="InterPro" id="IPR027417">
    <property type="entry name" value="P-loop_NTPase"/>
</dbReference>
<evidence type="ECO:0000256" key="3">
    <source>
        <dbReference type="ARBA" id="ARBA00022475"/>
    </source>
</evidence>
<dbReference type="InterPro" id="IPR017871">
    <property type="entry name" value="ABC_transporter-like_CS"/>
</dbReference>
<feature type="domain" description="ABC transmembrane type-1" evidence="11">
    <location>
        <begin position="27"/>
        <end position="300"/>
    </location>
</feature>
<dbReference type="GO" id="GO:0016887">
    <property type="term" value="F:ATP hydrolysis activity"/>
    <property type="evidence" value="ECO:0007669"/>
    <property type="project" value="InterPro"/>
</dbReference>
<name>A0A2G7HHK4_9CLOT</name>
<organism evidence="12 13">
    <name type="scientific">Clostridium combesii</name>
    <dbReference type="NCBI Taxonomy" id="39481"/>
    <lineage>
        <taxon>Bacteria</taxon>
        <taxon>Bacillati</taxon>
        <taxon>Bacillota</taxon>
        <taxon>Clostridia</taxon>
        <taxon>Eubacteriales</taxon>
        <taxon>Clostridiaceae</taxon>
        <taxon>Clostridium</taxon>
    </lineage>
</organism>
<dbReference type="InterPro" id="IPR039421">
    <property type="entry name" value="Type_1_exporter"/>
</dbReference>
<dbReference type="GO" id="GO:0005886">
    <property type="term" value="C:plasma membrane"/>
    <property type="evidence" value="ECO:0007669"/>
    <property type="project" value="UniProtKB-SubCell"/>
</dbReference>
<dbReference type="Gene3D" id="3.40.50.300">
    <property type="entry name" value="P-loop containing nucleotide triphosphate hydrolases"/>
    <property type="match status" value="1"/>
</dbReference>
<feature type="transmembrane region" description="Helical" evidence="9">
    <location>
        <begin position="157"/>
        <end position="175"/>
    </location>
</feature>
<evidence type="ECO:0000313" key="13">
    <source>
        <dbReference type="Proteomes" id="UP000231322"/>
    </source>
</evidence>
<dbReference type="GO" id="GO:0090374">
    <property type="term" value="P:oligopeptide export from mitochondrion"/>
    <property type="evidence" value="ECO:0007669"/>
    <property type="project" value="TreeGrafter"/>
</dbReference>
<feature type="transmembrane region" description="Helical" evidence="9">
    <location>
        <begin position="16"/>
        <end position="38"/>
    </location>
</feature>
<dbReference type="FunFam" id="3.40.50.300:FF:000854">
    <property type="entry name" value="Multidrug ABC transporter ATP-binding protein"/>
    <property type="match status" value="1"/>
</dbReference>
<keyword evidence="13" id="KW-1185">Reference proteome</keyword>
<evidence type="ECO:0000259" key="10">
    <source>
        <dbReference type="PROSITE" id="PS50893"/>
    </source>
</evidence>
<dbReference type="PANTHER" id="PTHR43394">
    <property type="entry name" value="ATP-DEPENDENT PERMEASE MDL1, MITOCHONDRIAL"/>
    <property type="match status" value="1"/>
</dbReference>
<dbReference type="EMBL" id="PEIK01000005">
    <property type="protein sequence ID" value="PIH04575.1"/>
    <property type="molecule type" value="Genomic_DNA"/>
</dbReference>
<dbReference type="InterPro" id="IPR003439">
    <property type="entry name" value="ABC_transporter-like_ATP-bd"/>
</dbReference>
<dbReference type="AlphaFoldDB" id="A0A2G7HHK4"/>
<keyword evidence="8 9" id="KW-0472">Membrane</keyword>
<evidence type="ECO:0000313" key="12">
    <source>
        <dbReference type="EMBL" id="PIH04575.1"/>
    </source>
</evidence>
<proteinExistence type="predicted"/>
<keyword evidence="4 9" id="KW-0812">Transmembrane</keyword>
<feature type="domain" description="ABC transporter" evidence="10">
    <location>
        <begin position="332"/>
        <end position="567"/>
    </location>
</feature>
<dbReference type="GO" id="GO:0015421">
    <property type="term" value="F:ABC-type oligopeptide transporter activity"/>
    <property type="evidence" value="ECO:0007669"/>
    <property type="project" value="TreeGrafter"/>
</dbReference>
<comment type="caution">
    <text evidence="12">The sequence shown here is derived from an EMBL/GenBank/DDBJ whole genome shotgun (WGS) entry which is preliminary data.</text>
</comment>
<dbReference type="InterPro" id="IPR036640">
    <property type="entry name" value="ABC1_TM_sf"/>
</dbReference>
<evidence type="ECO:0000256" key="8">
    <source>
        <dbReference type="ARBA" id="ARBA00023136"/>
    </source>
</evidence>
<dbReference type="SUPFAM" id="SSF90123">
    <property type="entry name" value="ABC transporter transmembrane region"/>
    <property type="match status" value="1"/>
</dbReference>
<dbReference type="Proteomes" id="UP000231322">
    <property type="component" value="Unassembled WGS sequence"/>
</dbReference>
<keyword evidence="6" id="KW-0067">ATP-binding</keyword>
<dbReference type="InterPro" id="IPR003593">
    <property type="entry name" value="AAA+_ATPase"/>
</dbReference>
<dbReference type="SMART" id="SM00382">
    <property type="entry name" value="AAA"/>
    <property type="match status" value="1"/>
</dbReference>
<reference evidence="12 13" key="1">
    <citation type="submission" date="2017-10" db="EMBL/GenBank/DDBJ databases">
        <title>Reclassification of Eubacterium combesii and discrepancies in the nomenclature of botulinum neurotoxin producing clostridia. Request for an Opinion.</title>
        <authorList>
            <person name="Dobritsa A.P."/>
            <person name="Kutumbaka K.K."/>
            <person name="Samadpour M."/>
        </authorList>
    </citation>
    <scope>NUCLEOTIDE SEQUENCE [LARGE SCALE GENOMIC DNA]</scope>
    <source>
        <strain evidence="12 13">DSM 20696</strain>
    </source>
</reference>
<dbReference type="Pfam" id="PF00664">
    <property type="entry name" value="ABC_membrane"/>
    <property type="match status" value="1"/>
</dbReference>
<dbReference type="Gene3D" id="1.20.1560.10">
    <property type="entry name" value="ABC transporter type 1, transmembrane domain"/>
    <property type="match status" value="1"/>
</dbReference>
<evidence type="ECO:0000256" key="4">
    <source>
        <dbReference type="ARBA" id="ARBA00022692"/>
    </source>
</evidence>
<dbReference type="PANTHER" id="PTHR43394:SF1">
    <property type="entry name" value="ATP-BINDING CASSETTE SUB-FAMILY B MEMBER 10, MITOCHONDRIAL"/>
    <property type="match status" value="1"/>
</dbReference>
<dbReference type="PROSITE" id="PS00211">
    <property type="entry name" value="ABC_TRANSPORTER_1"/>
    <property type="match status" value="1"/>
</dbReference>
<keyword evidence="2" id="KW-0813">Transport</keyword>
<evidence type="ECO:0000256" key="1">
    <source>
        <dbReference type="ARBA" id="ARBA00004651"/>
    </source>
</evidence>
<evidence type="ECO:0000256" key="7">
    <source>
        <dbReference type="ARBA" id="ARBA00022989"/>
    </source>
</evidence>
<sequence length="577" mass="66075">MHINKQLMCYFKKYKLLLITVYIVCSLAQILELIPVYIFGTIVDFIIKGNLIEVKKRVIYLIIIFILFNSLNIIETLLTVRLRNRITNDIKEKIVKKTLKLQMQDFNEIKDGQIITILENDSSVISSFITDDIPNMLISTITIIISLFLILKLSLNLSIIALVMIPISMITSYVIGKFVKKYTIKGRELSDNYLSFVQEFLTKFKEIRCLSIQNIVFKTYNKSINNIADNVMKTSMTNTVSNLMSSLLISITEWIIIIYGAWLIINKYLTVGTYVAFNSYLSRFSTSLKQIFTYNIHVQALKVSLIRVNNLFEYTEEEYNKLGEKQKIEGEIILKDISFSFKKNKTPILKNLNLIIPKNSFYVIVGSNGSGKTTLLNILIRLYQQTEGSILIDNNPIDDINLRYLRENIIYIQQDSHLFNITIKENLSILNKNSSMTKIIEVCKLVGIHSYIDSLPNKYDSIIGKNGTNLSGGQKSRLLIARALLKNPKIMLFDEITSELDAQSEIDIMEILKNLSKNHTILMVAHRINAILAAQKIIVMESGNLVGFDAHHNLILNCKSYIDLFSEQINDLGKKIL</sequence>
<evidence type="ECO:0000256" key="6">
    <source>
        <dbReference type="ARBA" id="ARBA00022840"/>
    </source>
</evidence>
<feature type="transmembrane region" description="Helical" evidence="9">
    <location>
        <begin position="58"/>
        <end position="78"/>
    </location>
</feature>
<keyword evidence="7 9" id="KW-1133">Transmembrane helix</keyword>
<feature type="transmembrane region" description="Helical" evidence="9">
    <location>
        <begin position="133"/>
        <end position="151"/>
    </location>
</feature>
<evidence type="ECO:0000256" key="9">
    <source>
        <dbReference type="SAM" id="Phobius"/>
    </source>
</evidence>
<dbReference type="PROSITE" id="PS50893">
    <property type="entry name" value="ABC_TRANSPORTER_2"/>
    <property type="match status" value="1"/>
</dbReference>
<feature type="transmembrane region" description="Helical" evidence="9">
    <location>
        <begin position="243"/>
        <end position="265"/>
    </location>
</feature>
<evidence type="ECO:0000256" key="5">
    <source>
        <dbReference type="ARBA" id="ARBA00022741"/>
    </source>
</evidence>